<organism evidence="5 6">
    <name type="scientific">Nicrophorus vespilloides</name>
    <name type="common">Boreal carrion beetle</name>
    <dbReference type="NCBI Taxonomy" id="110193"/>
    <lineage>
        <taxon>Eukaryota</taxon>
        <taxon>Metazoa</taxon>
        <taxon>Ecdysozoa</taxon>
        <taxon>Arthropoda</taxon>
        <taxon>Hexapoda</taxon>
        <taxon>Insecta</taxon>
        <taxon>Pterygota</taxon>
        <taxon>Neoptera</taxon>
        <taxon>Endopterygota</taxon>
        <taxon>Coleoptera</taxon>
        <taxon>Polyphaga</taxon>
        <taxon>Staphyliniformia</taxon>
        <taxon>Silphidae</taxon>
        <taxon>Nicrophorinae</taxon>
        <taxon>Nicrophorus</taxon>
    </lineage>
</organism>
<name>A0ABM1N6H2_NICVS</name>
<protein>
    <recommendedName>
        <fullName evidence="2">Lipase</fullName>
    </recommendedName>
</protein>
<dbReference type="InterPro" id="IPR029058">
    <property type="entry name" value="AB_hydrolase_fold"/>
</dbReference>
<dbReference type="Gene3D" id="3.40.50.1820">
    <property type="entry name" value="alpha/beta hydrolase"/>
    <property type="match status" value="1"/>
</dbReference>
<keyword evidence="2" id="KW-0378">Hydrolase</keyword>
<feature type="domain" description="Partial AB-hydrolase lipase" evidence="4">
    <location>
        <begin position="29"/>
        <end position="83"/>
    </location>
</feature>
<evidence type="ECO:0000313" key="6">
    <source>
        <dbReference type="RefSeq" id="XP_017782422.1"/>
    </source>
</evidence>
<dbReference type="InterPro" id="IPR006693">
    <property type="entry name" value="AB_hydrolase_lipase"/>
</dbReference>
<evidence type="ECO:0000313" key="5">
    <source>
        <dbReference type="Proteomes" id="UP000695000"/>
    </source>
</evidence>
<dbReference type="GeneID" id="108566851"/>
<dbReference type="Pfam" id="PF04083">
    <property type="entry name" value="Abhydro_lipase"/>
    <property type="match status" value="1"/>
</dbReference>
<gene>
    <name evidence="6" type="primary">LOC108566851</name>
</gene>
<keyword evidence="2" id="KW-0442">Lipid degradation</keyword>
<dbReference type="PANTHER" id="PTHR11005">
    <property type="entry name" value="LYSOSOMAL ACID LIPASE-RELATED"/>
    <property type="match status" value="1"/>
</dbReference>
<reference evidence="6" key="1">
    <citation type="submission" date="2025-08" db="UniProtKB">
        <authorList>
            <consortium name="RefSeq"/>
        </authorList>
    </citation>
    <scope>IDENTIFICATION</scope>
    <source>
        <tissue evidence="6">Whole Larva</tissue>
    </source>
</reference>
<proteinExistence type="inferred from homology"/>
<dbReference type="SUPFAM" id="SSF53474">
    <property type="entry name" value="alpha/beta-Hydrolases"/>
    <property type="match status" value="1"/>
</dbReference>
<comment type="similarity">
    <text evidence="1 2">Belongs to the AB hydrolase superfamily. Lipase family.</text>
</comment>
<sequence length="391" mass="44892">MLFAVCTVLWSLLQSTSAHLSEDDATLRTPEIITKYGYPFESHQVVTSDGYILTHHRIPSNSTKKAPIILHHGLLGSSAYWILRQPKSLGFMLSDAGYDVWLLNNRGNEYCERHSHYNPQRDRRSFWNFSWHEIGVHDLPETIDYILNVTGSKSLYHLGHSQGTTVLLVMLSERPEYNSKVKMHIGYAPVAYHKHTTSFMFRALAPIEAVGGLSALKLFLGEFNFAPSTEMLRQLVSSSCKDNDKTQFLCSNIFYMTMGFNPKQMNTSMLPTIYGHFPVGSSTKQLAHYIQEMNSGRFRKFDYYLFENLKRYSQISPPDYKLDNVKIPFYDFHGGKDALAQPPDVLRLHGNLPNLKKSFYIPDWAHMDFIYGIDAEKEIYSKTFDILNGLI</sequence>
<keyword evidence="3" id="KW-0732">Signal</keyword>
<evidence type="ECO:0000256" key="1">
    <source>
        <dbReference type="ARBA" id="ARBA00010701"/>
    </source>
</evidence>
<evidence type="ECO:0000256" key="2">
    <source>
        <dbReference type="PIRNR" id="PIRNR000862"/>
    </source>
</evidence>
<dbReference type="PIRSF" id="PIRSF000862">
    <property type="entry name" value="Steryl_ester_lip"/>
    <property type="match status" value="1"/>
</dbReference>
<feature type="chain" id="PRO_5047201063" description="Lipase" evidence="3">
    <location>
        <begin position="19"/>
        <end position="391"/>
    </location>
</feature>
<accession>A0ABM1N6H2</accession>
<evidence type="ECO:0000256" key="3">
    <source>
        <dbReference type="SAM" id="SignalP"/>
    </source>
</evidence>
<dbReference type="Proteomes" id="UP000695000">
    <property type="component" value="Unplaced"/>
</dbReference>
<evidence type="ECO:0000259" key="4">
    <source>
        <dbReference type="Pfam" id="PF04083"/>
    </source>
</evidence>
<dbReference type="RefSeq" id="XP_017782422.1">
    <property type="nucleotide sequence ID" value="XM_017926933.1"/>
</dbReference>
<keyword evidence="2" id="KW-0443">Lipid metabolism</keyword>
<dbReference type="InterPro" id="IPR025483">
    <property type="entry name" value="Lipase_euk"/>
</dbReference>
<keyword evidence="5" id="KW-1185">Reference proteome</keyword>
<feature type="signal peptide" evidence="3">
    <location>
        <begin position="1"/>
        <end position="18"/>
    </location>
</feature>